<dbReference type="Proteomes" id="UP000028123">
    <property type="component" value="Unassembled WGS sequence"/>
</dbReference>
<evidence type="ECO:0000313" key="2">
    <source>
        <dbReference type="Proteomes" id="UP000028123"/>
    </source>
</evidence>
<comment type="caution">
    <text evidence="1">The sequence shown here is derived from an EMBL/GenBank/DDBJ whole genome shotgun (WGS) entry which is preliminary data.</text>
</comment>
<dbReference type="PROSITE" id="PS51257">
    <property type="entry name" value="PROKAR_LIPOPROTEIN"/>
    <property type="match status" value="1"/>
</dbReference>
<reference evidence="1 2" key="1">
    <citation type="submission" date="2014-06" db="EMBL/GenBank/DDBJ databases">
        <title>Draft genome sequence of Paenibacillus sp. MSt1.</title>
        <authorList>
            <person name="Aw Y.K."/>
            <person name="Ong K.S."/>
            <person name="Gan H.M."/>
            <person name="Lee S.M."/>
        </authorList>
    </citation>
    <scope>NUCLEOTIDE SEQUENCE [LARGE SCALE GENOMIC DNA]</scope>
    <source>
        <strain evidence="1 2">MSt1</strain>
    </source>
</reference>
<accession>A0A081NVW4</accession>
<name>A0A081NVW4_9BACL</name>
<sequence length="135" mass="15169">MLTKIIISFLITLLMLTGCNQSKVINSENSITESTHNPIAREIIAQNPNADIFQYKGVIYNNASNIEWVQQEKLTVGEKVGMITKQYKDGLNFEDEMATKLPVEVEIFEPIKKSGPVLIVKLNGKEIRYLGLIEG</sequence>
<dbReference type="RefSeq" id="WP_036690595.1">
    <property type="nucleotide sequence ID" value="NZ_JNVM01000033.1"/>
</dbReference>
<keyword evidence="2" id="KW-1185">Reference proteome</keyword>
<dbReference type="EMBL" id="JNVM01000033">
    <property type="protein sequence ID" value="KEQ22587.1"/>
    <property type="molecule type" value="Genomic_DNA"/>
</dbReference>
<organism evidence="1 2">
    <name type="scientific">Paenibacillus tyrfis</name>
    <dbReference type="NCBI Taxonomy" id="1501230"/>
    <lineage>
        <taxon>Bacteria</taxon>
        <taxon>Bacillati</taxon>
        <taxon>Bacillota</taxon>
        <taxon>Bacilli</taxon>
        <taxon>Bacillales</taxon>
        <taxon>Paenibacillaceae</taxon>
        <taxon>Paenibacillus</taxon>
    </lineage>
</organism>
<dbReference type="AlphaFoldDB" id="A0A081NVW4"/>
<evidence type="ECO:0008006" key="3">
    <source>
        <dbReference type="Google" id="ProtNLM"/>
    </source>
</evidence>
<proteinExistence type="predicted"/>
<dbReference type="eggNOG" id="ENOG5033581">
    <property type="taxonomic scope" value="Bacteria"/>
</dbReference>
<protein>
    <recommendedName>
        <fullName evidence="3">Lipoprotein</fullName>
    </recommendedName>
</protein>
<dbReference type="OrthoDB" id="1909991at2"/>
<gene>
    <name evidence="1" type="ORF">ET33_22005</name>
</gene>
<evidence type="ECO:0000313" key="1">
    <source>
        <dbReference type="EMBL" id="KEQ22587.1"/>
    </source>
</evidence>